<accession>A0A3E0H8A4</accession>
<organism evidence="2 3">
    <name type="scientific">Paraperlucidibaca baekdonensis</name>
    <dbReference type="NCBI Taxonomy" id="748120"/>
    <lineage>
        <taxon>Bacteria</taxon>
        <taxon>Pseudomonadati</taxon>
        <taxon>Pseudomonadota</taxon>
        <taxon>Gammaproteobacteria</taxon>
        <taxon>Moraxellales</taxon>
        <taxon>Moraxellaceae</taxon>
        <taxon>Paraperlucidibaca</taxon>
    </lineage>
</organism>
<keyword evidence="1" id="KW-1133">Transmembrane helix</keyword>
<gene>
    <name evidence="2" type="ORF">DFR26_0144</name>
</gene>
<evidence type="ECO:0000313" key="3">
    <source>
        <dbReference type="Proteomes" id="UP000256774"/>
    </source>
</evidence>
<name>A0A3E0H8A4_9GAMM</name>
<feature type="transmembrane region" description="Helical" evidence="1">
    <location>
        <begin position="54"/>
        <end position="72"/>
    </location>
</feature>
<comment type="caution">
    <text evidence="2">The sequence shown here is derived from an EMBL/GenBank/DDBJ whole genome shotgun (WGS) entry which is preliminary data.</text>
</comment>
<dbReference type="EMBL" id="QUNR01000001">
    <property type="protein sequence ID" value="REH39949.1"/>
    <property type="molecule type" value="Genomic_DNA"/>
</dbReference>
<dbReference type="AlphaFoldDB" id="A0A3E0H8A4"/>
<dbReference type="OrthoDB" id="9850389at2"/>
<keyword evidence="3" id="KW-1185">Reference proteome</keyword>
<evidence type="ECO:0000256" key="1">
    <source>
        <dbReference type="SAM" id="Phobius"/>
    </source>
</evidence>
<dbReference type="Proteomes" id="UP000256774">
    <property type="component" value="Unassembled WGS sequence"/>
</dbReference>
<dbReference type="RefSeq" id="WP_116207031.1">
    <property type="nucleotide sequence ID" value="NZ_QUNR01000001.1"/>
</dbReference>
<sequence length="117" mass="13052">MNTTPELSLEDARLAKRLGETLDRAIADADPLWDARVAQIVAQAQRQQKKTHRWQWSGGLALAASVAFMVVLPGDWLIKTSGTETTQARPASSSIDGQMLEEIDWLMSMEEVSRDQR</sequence>
<keyword evidence="1" id="KW-0472">Membrane</keyword>
<evidence type="ECO:0000313" key="2">
    <source>
        <dbReference type="EMBL" id="REH39949.1"/>
    </source>
</evidence>
<keyword evidence="1" id="KW-0812">Transmembrane</keyword>
<protein>
    <submittedName>
        <fullName evidence="2">Uncharacterized protein</fullName>
    </submittedName>
</protein>
<proteinExistence type="predicted"/>
<reference evidence="2 3" key="1">
    <citation type="submission" date="2018-08" db="EMBL/GenBank/DDBJ databases">
        <title>Genomic Encyclopedia of Type Strains, Phase IV (KMG-IV): sequencing the most valuable type-strain genomes for metagenomic binning, comparative biology and taxonomic classification.</title>
        <authorList>
            <person name="Goeker M."/>
        </authorList>
    </citation>
    <scope>NUCLEOTIDE SEQUENCE [LARGE SCALE GENOMIC DNA]</scope>
    <source>
        <strain evidence="2 3">DSM 26022</strain>
    </source>
</reference>